<dbReference type="EMBL" id="AMZH03020171">
    <property type="protein sequence ID" value="RRT39444.1"/>
    <property type="molecule type" value="Genomic_DNA"/>
</dbReference>
<comment type="caution">
    <text evidence="1">The sequence shown here is derived from an EMBL/GenBank/DDBJ whole genome shotgun (WGS) entry which is preliminary data.</text>
</comment>
<evidence type="ECO:0000313" key="1">
    <source>
        <dbReference type="EMBL" id="RRT39444.1"/>
    </source>
</evidence>
<dbReference type="Proteomes" id="UP000287651">
    <property type="component" value="Unassembled WGS sequence"/>
</dbReference>
<proteinExistence type="predicted"/>
<reference evidence="1 2" key="1">
    <citation type="journal article" date="2014" name="Agronomy (Basel)">
        <title>A Draft Genome Sequence for Ensete ventricosum, the Drought-Tolerant Tree Against Hunger.</title>
        <authorList>
            <person name="Harrison J."/>
            <person name="Moore K.A."/>
            <person name="Paszkiewicz K."/>
            <person name="Jones T."/>
            <person name="Grant M."/>
            <person name="Ambacheew D."/>
            <person name="Muzemil S."/>
            <person name="Studholme D.J."/>
        </authorList>
    </citation>
    <scope>NUCLEOTIDE SEQUENCE [LARGE SCALE GENOMIC DNA]</scope>
</reference>
<sequence>MRSDLSWESAVTSITFPVASPPPILLRSSDGLVGVVDRTSPFRQSASLFREPKPRGQRWVPHFAAVPRRAGNLETEKEFRTFL</sequence>
<dbReference type="AlphaFoldDB" id="A0A426XJ20"/>
<protein>
    <submittedName>
        <fullName evidence="1">Uncharacterized protein</fullName>
    </submittedName>
</protein>
<evidence type="ECO:0000313" key="2">
    <source>
        <dbReference type="Proteomes" id="UP000287651"/>
    </source>
</evidence>
<accession>A0A426XJ20</accession>
<gene>
    <name evidence="1" type="ORF">B296_00059134</name>
</gene>
<organism evidence="1 2">
    <name type="scientific">Ensete ventricosum</name>
    <name type="common">Abyssinian banana</name>
    <name type="synonym">Musa ensete</name>
    <dbReference type="NCBI Taxonomy" id="4639"/>
    <lineage>
        <taxon>Eukaryota</taxon>
        <taxon>Viridiplantae</taxon>
        <taxon>Streptophyta</taxon>
        <taxon>Embryophyta</taxon>
        <taxon>Tracheophyta</taxon>
        <taxon>Spermatophyta</taxon>
        <taxon>Magnoliopsida</taxon>
        <taxon>Liliopsida</taxon>
        <taxon>Zingiberales</taxon>
        <taxon>Musaceae</taxon>
        <taxon>Ensete</taxon>
    </lineage>
</organism>
<name>A0A426XJ20_ENSVE</name>